<dbReference type="InterPro" id="IPR050121">
    <property type="entry name" value="Cytochrome_P450_monoxygenase"/>
</dbReference>
<accession>A0A2B7XS95</accession>
<evidence type="ECO:0008006" key="5">
    <source>
        <dbReference type="Google" id="ProtNLM"/>
    </source>
</evidence>
<dbReference type="SUPFAM" id="SSF48264">
    <property type="entry name" value="Cytochrome P450"/>
    <property type="match status" value="1"/>
</dbReference>
<feature type="binding site" description="axial binding residue" evidence="1">
    <location>
        <position position="453"/>
    </location>
    <ligand>
        <name>heme</name>
        <dbReference type="ChEBI" id="CHEBI:30413"/>
    </ligand>
    <ligandPart>
        <name>Fe</name>
        <dbReference type="ChEBI" id="CHEBI:18248"/>
    </ligandPart>
</feature>
<dbReference type="CDD" id="cd11060">
    <property type="entry name" value="CYP57A1-like"/>
    <property type="match status" value="1"/>
</dbReference>
<keyword evidence="1" id="KW-0349">Heme</keyword>
<dbReference type="AlphaFoldDB" id="A0A2B7XS95"/>
<keyword evidence="1" id="KW-0408">Iron</keyword>
<dbReference type="OrthoDB" id="3934656at2759"/>
<evidence type="ECO:0000313" key="3">
    <source>
        <dbReference type="EMBL" id="PGH11502.1"/>
    </source>
</evidence>
<sequence length="523" mass="58694">MPYLLLLVSALAGAYLAVQRVYSWNRLRHIPGPPWCGWSDIWMLRRAWSGSMYKDLGKLHQQYGSLVRVAPNYVICGDPAEVRRMWAVRSEWDRGLWFKGFQLDPPKDNLISMLDNELHASLRTKMAAGYAGKGIDGLHESIDAQIARFVTLIESKYLSTDTKLRAVDFARKVQYLTLDVISTIAFGRTFGFLEQDDDMFDHIKTTEDSLPLMQMIALVPWLLGLLQSRVFKMFMPSHKDVVGLGKVLSIAKEVVAERYGDNKITKNDMLGSFVAHGLSQQHAEAESAVQIAAGSDTTATSLRTGILSIATSPQVHATLLAEIDSAIAQGRISSPITDAEARALPYLQACIKETLRFWPPITGIVPRVCPREAKVCGVNVPAGTNVGWSAWAVLRDEGVFGKDAGVFWPGRWLMRVYEGAEEGEGEWEEKDKERLKRMERTVELVFGQGKWGCMGKGIAMIEINKVFVELFRRFDFAVLNPAQPIEYEFGYGLQMQKGIYMRISRRKDLDTSTRNSADVQVSE</sequence>
<comment type="caution">
    <text evidence="3">The sequence shown here is derived from an EMBL/GenBank/DDBJ whole genome shotgun (WGS) entry which is preliminary data.</text>
</comment>
<keyword evidence="2" id="KW-0732">Signal</keyword>
<dbReference type="PANTHER" id="PTHR24305:SF168">
    <property type="entry name" value="P450, PUTATIVE (EUROFUNG)-RELATED"/>
    <property type="match status" value="1"/>
</dbReference>
<dbReference type="GO" id="GO:0004497">
    <property type="term" value="F:monooxygenase activity"/>
    <property type="evidence" value="ECO:0007669"/>
    <property type="project" value="InterPro"/>
</dbReference>
<dbReference type="InterPro" id="IPR002401">
    <property type="entry name" value="Cyt_P450_E_grp-I"/>
</dbReference>
<dbReference type="GO" id="GO:0020037">
    <property type="term" value="F:heme binding"/>
    <property type="evidence" value="ECO:0007669"/>
    <property type="project" value="InterPro"/>
</dbReference>
<dbReference type="Pfam" id="PF00067">
    <property type="entry name" value="p450"/>
    <property type="match status" value="1"/>
</dbReference>
<evidence type="ECO:0000313" key="4">
    <source>
        <dbReference type="Proteomes" id="UP000223968"/>
    </source>
</evidence>
<feature type="signal peptide" evidence="2">
    <location>
        <begin position="1"/>
        <end position="17"/>
    </location>
</feature>
<evidence type="ECO:0000256" key="2">
    <source>
        <dbReference type="SAM" id="SignalP"/>
    </source>
</evidence>
<dbReference type="InterPro" id="IPR001128">
    <property type="entry name" value="Cyt_P450"/>
</dbReference>
<dbReference type="PRINTS" id="PR00385">
    <property type="entry name" value="P450"/>
</dbReference>
<dbReference type="GO" id="GO:0016705">
    <property type="term" value="F:oxidoreductase activity, acting on paired donors, with incorporation or reduction of molecular oxygen"/>
    <property type="evidence" value="ECO:0007669"/>
    <property type="project" value="InterPro"/>
</dbReference>
<proteinExistence type="predicted"/>
<gene>
    <name evidence="3" type="ORF">AJ79_04877</name>
</gene>
<dbReference type="GO" id="GO:0005506">
    <property type="term" value="F:iron ion binding"/>
    <property type="evidence" value="ECO:0007669"/>
    <property type="project" value="InterPro"/>
</dbReference>
<protein>
    <recommendedName>
        <fullName evidence="5">Cytochrome P450</fullName>
    </recommendedName>
</protein>
<dbReference type="InterPro" id="IPR036396">
    <property type="entry name" value="Cyt_P450_sf"/>
</dbReference>
<dbReference type="Proteomes" id="UP000223968">
    <property type="component" value="Unassembled WGS sequence"/>
</dbReference>
<dbReference type="PRINTS" id="PR00463">
    <property type="entry name" value="EP450I"/>
</dbReference>
<feature type="chain" id="PRO_5012948034" description="Cytochrome P450" evidence="2">
    <location>
        <begin position="18"/>
        <end position="523"/>
    </location>
</feature>
<organism evidence="3 4">
    <name type="scientific">Helicocarpus griseus UAMH5409</name>
    <dbReference type="NCBI Taxonomy" id="1447875"/>
    <lineage>
        <taxon>Eukaryota</taxon>
        <taxon>Fungi</taxon>
        <taxon>Dikarya</taxon>
        <taxon>Ascomycota</taxon>
        <taxon>Pezizomycotina</taxon>
        <taxon>Eurotiomycetes</taxon>
        <taxon>Eurotiomycetidae</taxon>
        <taxon>Onygenales</taxon>
        <taxon>Ajellomycetaceae</taxon>
        <taxon>Helicocarpus</taxon>
    </lineage>
</organism>
<comment type="cofactor">
    <cofactor evidence="1">
        <name>heme</name>
        <dbReference type="ChEBI" id="CHEBI:30413"/>
    </cofactor>
</comment>
<evidence type="ECO:0000256" key="1">
    <source>
        <dbReference type="PIRSR" id="PIRSR602401-1"/>
    </source>
</evidence>
<dbReference type="STRING" id="1447875.A0A2B7XS95"/>
<dbReference type="Gene3D" id="1.10.630.10">
    <property type="entry name" value="Cytochrome P450"/>
    <property type="match status" value="1"/>
</dbReference>
<keyword evidence="1" id="KW-0479">Metal-binding</keyword>
<reference evidence="3 4" key="1">
    <citation type="submission" date="2017-10" db="EMBL/GenBank/DDBJ databases">
        <title>Comparative genomics in systemic dimorphic fungi from Ajellomycetaceae.</title>
        <authorList>
            <person name="Munoz J.F."/>
            <person name="Mcewen J.G."/>
            <person name="Clay O.K."/>
            <person name="Cuomo C.A."/>
        </authorList>
    </citation>
    <scope>NUCLEOTIDE SEQUENCE [LARGE SCALE GENOMIC DNA]</scope>
    <source>
        <strain evidence="3 4">UAMH5409</strain>
    </source>
</reference>
<name>A0A2B7XS95_9EURO</name>
<keyword evidence="4" id="KW-1185">Reference proteome</keyword>
<dbReference type="EMBL" id="PDNB01000072">
    <property type="protein sequence ID" value="PGH11502.1"/>
    <property type="molecule type" value="Genomic_DNA"/>
</dbReference>
<dbReference type="PANTHER" id="PTHR24305">
    <property type="entry name" value="CYTOCHROME P450"/>
    <property type="match status" value="1"/>
</dbReference>